<reference evidence="1 2" key="1">
    <citation type="submission" date="2019-09" db="EMBL/GenBank/DDBJ databases">
        <title>Genome sequence of Adhaeribacter sp. M2.</title>
        <authorList>
            <person name="Srinivasan S."/>
        </authorList>
    </citation>
    <scope>NUCLEOTIDE SEQUENCE [LARGE SCALE GENOMIC DNA]</scope>
    <source>
        <strain evidence="1 2">M2</strain>
    </source>
</reference>
<name>A0A5N1INY0_9BACT</name>
<dbReference type="EMBL" id="VTWT01000007">
    <property type="protein sequence ID" value="KAA9331714.1"/>
    <property type="molecule type" value="Genomic_DNA"/>
</dbReference>
<dbReference type="Gene3D" id="1.20.1440.60">
    <property type="entry name" value="23S rRNA-intervening sequence"/>
    <property type="match status" value="1"/>
</dbReference>
<dbReference type="PANTHER" id="PTHR38471:SF2">
    <property type="entry name" value="FOUR HELIX BUNDLE PROTEIN"/>
    <property type="match status" value="1"/>
</dbReference>
<protein>
    <submittedName>
        <fullName evidence="1">Four helix bundle protein</fullName>
    </submittedName>
</protein>
<organism evidence="1 2">
    <name type="scientific">Adhaeribacter soli</name>
    <dbReference type="NCBI Taxonomy" id="2607655"/>
    <lineage>
        <taxon>Bacteria</taxon>
        <taxon>Pseudomonadati</taxon>
        <taxon>Bacteroidota</taxon>
        <taxon>Cytophagia</taxon>
        <taxon>Cytophagales</taxon>
        <taxon>Hymenobacteraceae</taxon>
        <taxon>Adhaeribacter</taxon>
    </lineage>
</organism>
<dbReference type="SUPFAM" id="SSF158446">
    <property type="entry name" value="IVS-encoded protein-like"/>
    <property type="match status" value="1"/>
</dbReference>
<dbReference type="NCBIfam" id="TIGR02436">
    <property type="entry name" value="four helix bundle protein"/>
    <property type="match status" value="1"/>
</dbReference>
<dbReference type="AlphaFoldDB" id="A0A5N1INY0"/>
<dbReference type="Pfam" id="PF05635">
    <property type="entry name" value="23S_rRNA_IVP"/>
    <property type="match status" value="1"/>
</dbReference>
<dbReference type="Proteomes" id="UP000326570">
    <property type="component" value="Unassembled WGS sequence"/>
</dbReference>
<proteinExistence type="predicted"/>
<dbReference type="RefSeq" id="WP_150904324.1">
    <property type="nucleotide sequence ID" value="NZ_VTWT01000007.1"/>
</dbReference>
<gene>
    <name evidence="1" type="ORF">F0P94_12950</name>
</gene>
<accession>A0A5N1INY0</accession>
<dbReference type="PANTHER" id="PTHR38471">
    <property type="entry name" value="FOUR HELIX BUNDLE PROTEIN"/>
    <property type="match status" value="1"/>
</dbReference>
<dbReference type="InterPro" id="IPR012657">
    <property type="entry name" value="23S_rRNA-intervening_sequence"/>
</dbReference>
<sequence>MQEKKFLKLNDIEAYRISFALSNSVWKIISSWNNFEKDTIGKQYMRAIDSISANLAEGFGRYSKKDKINFYRIARASGYECFDWNEKAKVRGILSQEQYQLIFQDLQKLPKAINSLIKYTNDSLSF</sequence>
<evidence type="ECO:0000313" key="2">
    <source>
        <dbReference type="Proteomes" id="UP000326570"/>
    </source>
</evidence>
<dbReference type="InterPro" id="IPR036583">
    <property type="entry name" value="23S_rRNA_IVS_sf"/>
</dbReference>
<evidence type="ECO:0000313" key="1">
    <source>
        <dbReference type="EMBL" id="KAA9331714.1"/>
    </source>
</evidence>
<keyword evidence="2" id="KW-1185">Reference proteome</keyword>
<comment type="caution">
    <text evidence="1">The sequence shown here is derived from an EMBL/GenBank/DDBJ whole genome shotgun (WGS) entry which is preliminary data.</text>
</comment>